<dbReference type="Pfam" id="PF06594">
    <property type="entry name" value="HCBP_related"/>
    <property type="match status" value="2"/>
</dbReference>
<reference evidence="4 5" key="1">
    <citation type="submission" date="2018-06" db="EMBL/GenBank/DDBJ databases">
        <title>Genomic Encyclopedia of Type Strains, Phase III (KMG-III): the genomes of soil and plant-associated and newly described type strains.</title>
        <authorList>
            <person name="Whitman W."/>
        </authorList>
    </citation>
    <scope>NUCLEOTIDE SEQUENCE [LARGE SCALE GENOMIC DNA]</scope>
    <source>
        <strain evidence="4 5">CECT 7646</strain>
    </source>
</reference>
<dbReference type="SUPFAM" id="SSF51120">
    <property type="entry name" value="beta-Roll"/>
    <property type="match status" value="2"/>
</dbReference>
<evidence type="ECO:0000313" key="5">
    <source>
        <dbReference type="Proteomes" id="UP000247540"/>
    </source>
</evidence>
<dbReference type="AlphaFoldDB" id="A0A318SFE2"/>
<name>A0A318SFE2_9BURK</name>
<dbReference type="PROSITE" id="PS00330">
    <property type="entry name" value="HEMOLYSIN_CALCIUM"/>
    <property type="match status" value="3"/>
</dbReference>
<keyword evidence="1" id="KW-0106">Calcium</keyword>
<evidence type="ECO:0000259" key="3">
    <source>
        <dbReference type="Pfam" id="PF06594"/>
    </source>
</evidence>
<keyword evidence="5" id="KW-1185">Reference proteome</keyword>
<comment type="caution">
    <text evidence="4">The sequence shown here is derived from an EMBL/GenBank/DDBJ whole genome shotgun (WGS) entry which is preliminary data.</text>
</comment>
<evidence type="ECO:0000256" key="2">
    <source>
        <dbReference type="SAM" id="MobiDB-lite"/>
    </source>
</evidence>
<organism evidence="4 5">
    <name type="scientific">Xylophilus ampelinus</name>
    <dbReference type="NCBI Taxonomy" id="54067"/>
    <lineage>
        <taxon>Bacteria</taxon>
        <taxon>Pseudomonadati</taxon>
        <taxon>Pseudomonadota</taxon>
        <taxon>Betaproteobacteria</taxon>
        <taxon>Burkholderiales</taxon>
        <taxon>Xylophilus</taxon>
    </lineage>
</organism>
<dbReference type="InterPro" id="IPR001343">
    <property type="entry name" value="Hemolysn_Ca-bd"/>
</dbReference>
<dbReference type="InterPro" id="IPR010566">
    <property type="entry name" value="Haemolys_ca-bd"/>
</dbReference>
<dbReference type="Gene3D" id="2.150.10.10">
    <property type="entry name" value="Serralysin-like metalloprotease, C-terminal"/>
    <property type="match status" value="2"/>
</dbReference>
<dbReference type="InterPro" id="IPR018511">
    <property type="entry name" value="Hemolysin-typ_Ca-bd_CS"/>
</dbReference>
<dbReference type="Pfam" id="PF00353">
    <property type="entry name" value="HemolysinCabind"/>
    <property type="match status" value="4"/>
</dbReference>
<feature type="domain" description="Haemolysin-type calcium binding-related" evidence="3">
    <location>
        <begin position="893"/>
        <end position="936"/>
    </location>
</feature>
<evidence type="ECO:0000313" key="4">
    <source>
        <dbReference type="EMBL" id="PYE75958.1"/>
    </source>
</evidence>
<evidence type="ECO:0000256" key="1">
    <source>
        <dbReference type="ARBA" id="ARBA00022837"/>
    </source>
</evidence>
<dbReference type="EMBL" id="QJTC01000018">
    <property type="protein sequence ID" value="PYE75958.1"/>
    <property type="molecule type" value="Genomic_DNA"/>
</dbReference>
<dbReference type="PANTHER" id="PTHR39431:SF1">
    <property type="entry name" value="FRPA_C-RELATED PROTEIN"/>
    <property type="match status" value="1"/>
</dbReference>
<accession>A0A318SFE2</accession>
<gene>
    <name evidence="4" type="ORF">DFQ15_11884</name>
</gene>
<dbReference type="RefSeq" id="WP_199399867.1">
    <property type="nucleotide sequence ID" value="NZ_JAMOFZ010000018.1"/>
</dbReference>
<feature type="region of interest" description="Disordered" evidence="2">
    <location>
        <begin position="398"/>
        <end position="418"/>
    </location>
</feature>
<dbReference type="PANTHER" id="PTHR39431">
    <property type="entry name" value="FRPA/C-RELATED PROTEIN"/>
    <property type="match status" value="1"/>
</dbReference>
<dbReference type="GO" id="GO:0005509">
    <property type="term" value="F:calcium ion binding"/>
    <property type="evidence" value="ECO:0007669"/>
    <property type="project" value="InterPro"/>
</dbReference>
<proteinExistence type="predicted"/>
<protein>
    <submittedName>
        <fullName evidence="4">Hemolysin type calcium-binding protein</fullName>
    </submittedName>
</protein>
<dbReference type="InterPro" id="IPR011049">
    <property type="entry name" value="Serralysin-like_metalloprot_C"/>
</dbReference>
<dbReference type="PRINTS" id="PR00313">
    <property type="entry name" value="CABNDNGRPT"/>
</dbReference>
<dbReference type="Proteomes" id="UP000247540">
    <property type="component" value="Unassembled WGS sequence"/>
</dbReference>
<sequence length="1210" mass="126580">MNNLTVSQLISYRGAIKSGGMDAARTVYADLNSQGYHYAGWALGVATGNSITGQSALDYLSGTAMIGLGGDACRNLTPAQVDNIRMDMALGYINKLIGIAKNENGILSRDVKFKETAAFHKEAFEKNHLTLDNWTLNVPMEIIRRQRGDQAVEDAWARIRDSGGSGIDALMVSAGLANTVGHASVSPDAALRKMAQDWIDQVPGVANWAQMGRFANAVSNAWSGTLGDWGRTMARTVNDLFNAARGWTPPRDPLVLDLDGDGIEAVGIDPAHPILFDHDGDGTRNATGWIGPDDGFVVLDRNGNGAIDSGRELFGDQTLKPDTGDGQAHTYANGYEALAAQDANGDGAIDANDAVYAQLRIWKDTNQDGISQAGELHTLADMGVASINVAGQASTVDLGHGNTQPWTGSFTRTDGSRGTSGVAEVSGSLLLASNNFYRKFSDDPAVTAAAAALPQVGGSGWVRDLQQAMSLPGDKAAVLREKVALYAAATTRDAQMALLDGVISAWADTAKRVPGSADRLQSGSNFRTDFGFITDDPGFERTFGAALDAQHLDWRSVSGAPSVRADALGKMLMGAGLIKGYFFGGAGGNLGQNEFSTWSVSAADKFLQNRPEVAALEAFNGDTVLDRFVAASSMGNTTGVDGYAVFLPEPVNKLLGQAYASLREGVYGALVSQTRLKPYLDTVSLVVDEKGISFDTSALASMLETHRAANARDALLDLVDLDRYENATLTAVGFDGLGTLAQWTERLSADSSLRAELSSLNIYLEGTDTGSDKGDIYLGGGNDSFSAGAGDDSLRGAEGADTLYGGAGNDVILGGVGNDYLSGEDGNDTLDGGAGNDYLGGGSGSDTYLFGKGSGQDTVYNYDSYALGTDADTVQLGEGIGIADVVLARSGDDLVISLKGTDDRLDIQSYFDQDATTGCAFENLRFDDGTVWDTATIVAKFLTGTATADTITATRAADTITGLGGNDTIYGRDGDDSIDGGADDDTLFGGTGDDTLIGGAGDDSLTGCTGNNVYLFGRGDGQDIVQGYYDETAAKLNTIRFKSGVAPSEVNVQRIYDSGYESLVLSIAGTTDKVTVRYFFNGNDPANKSNPVQQVAFDDGTVWGLADIQAKLDTPQQTLGSTQMSAASADITASNALVHDSSLVIASLLPYREDAAWAGAAPQPYPAFSSTALLIEAMAAFNPAPAADTAGMPYLEKPPYAQLAAGAYLS</sequence>
<feature type="domain" description="Haemolysin-type calcium binding-related" evidence="3">
    <location>
        <begin position="1063"/>
        <end position="1107"/>
    </location>
</feature>